<reference evidence="2" key="1">
    <citation type="journal article" date="2017" name="Proc. Natl. Acad. Sci. U.S.A.">
        <title>Simulation of Deepwater Horizon oil plume reveals substrate specialization within a complex community of hydrocarbon degraders.</title>
        <authorList>
            <person name="Hu P."/>
            <person name="Dubinsky E.A."/>
            <person name="Probst A.J."/>
            <person name="Wang J."/>
            <person name="Sieber C.M.K."/>
            <person name="Tom L.M."/>
            <person name="Gardinali P."/>
            <person name="Banfield J.F."/>
            <person name="Atlas R.M."/>
            <person name="Andersen G.L."/>
        </authorList>
    </citation>
    <scope>NUCLEOTIDE SEQUENCE [LARGE SCALE GENOMIC DNA]</scope>
</reference>
<comment type="caution">
    <text evidence="1">The sequence shown here is derived from an EMBL/GenBank/DDBJ whole genome shotgun (WGS) entry which is preliminary data.</text>
</comment>
<protein>
    <recommendedName>
        <fullName evidence="3">PhoP regulatory network protein YrbL</fullName>
    </recommendedName>
</protein>
<accession>A0A1Y5I0W8</accession>
<dbReference type="AlphaFoldDB" id="A0A1Y5I0W8"/>
<dbReference type="SUPFAM" id="SSF56112">
    <property type="entry name" value="Protein kinase-like (PK-like)"/>
    <property type="match status" value="1"/>
</dbReference>
<dbReference type="EMBL" id="MABE01000223">
    <property type="protein sequence ID" value="OUS40882.1"/>
    <property type="molecule type" value="Genomic_DNA"/>
</dbReference>
<evidence type="ECO:0008006" key="3">
    <source>
        <dbReference type="Google" id="ProtNLM"/>
    </source>
</evidence>
<organism evidence="1 2">
    <name type="scientific">Oleispira antarctica</name>
    <dbReference type="NCBI Taxonomy" id="188908"/>
    <lineage>
        <taxon>Bacteria</taxon>
        <taxon>Pseudomonadati</taxon>
        <taxon>Pseudomonadota</taxon>
        <taxon>Gammaproteobacteria</taxon>
        <taxon>Oceanospirillales</taxon>
        <taxon>Oceanospirillaceae</taxon>
        <taxon>Oleispira</taxon>
    </lineage>
</organism>
<dbReference type="Proteomes" id="UP000227088">
    <property type="component" value="Unassembled WGS sequence"/>
</dbReference>
<dbReference type="InterPro" id="IPR019647">
    <property type="entry name" value="PhoP_reg_network_YrbL"/>
</dbReference>
<sequence length="166" mass="18919">KDQCIKISISSHKQSRREVRYFSFLNRKKVDLSHISTFLGKVKTNQGAGFCFELVRNEDGKISLTLRESLEKQIFSLKDIQPKLEYLKEYLISNGICIRDISPSNIICQNTAKGINLIVIDGIGNSNINPLTIRLPRLINSAIIKAWKSLDRKLARIEESLNRTDS</sequence>
<feature type="non-terminal residue" evidence="1">
    <location>
        <position position="1"/>
    </location>
</feature>
<name>A0A1Y5I0W8_OLEAN</name>
<dbReference type="InterPro" id="IPR011009">
    <property type="entry name" value="Kinase-like_dom_sf"/>
</dbReference>
<dbReference type="Pfam" id="PF10707">
    <property type="entry name" value="YrbL-PhoP_reg"/>
    <property type="match status" value="1"/>
</dbReference>
<evidence type="ECO:0000313" key="2">
    <source>
        <dbReference type="Proteomes" id="UP000227088"/>
    </source>
</evidence>
<proteinExistence type="predicted"/>
<evidence type="ECO:0000313" key="1">
    <source>
        <dbReference type="EMBL" id="OUS40882.1"/>
    </source>
</evidence>
<gene>
    <name evidence="1" type="ORF">A9R00_03805</name>
</gene>